<proteinExistence type="predicted"/>
<dbReference type="RefSeq" id="WP_084326001.1">
    <property type="nucleotide sequence ID" value="NZ_JAECSB010000103.1"/>
</dbReference>
<sequence>MPTTALTSEPSTVTVTGTATATAVPDIVRLTIGVSVTQAAVSDAFDAVARLSAALTETLHARGVRGADLTTAGLSVHPQTHWSDGGRQETTGFTASTTFRVVLRELEPEAANSPAAVIAACVSVGGDAIRLDGLEFDLDDRSDLATKARELAWTAAESKARQFADLADKDLVEVLEVLEDFDQIVPMRGRVAAMKADSAPIAVERGEIEESISVRVRWAMA</sequence>
<accession>A0A8I1DBA2</accession>
<evidence type="ECO:0000313" key="1">
    <source>
        <dbReference type="EMBL" id="MBH5147872.1"/>
    </source>
</evidence>
<dbReference type="InterPro" id="IPR007497">
    <property type="entry name" value="SIMPL/DUF541"/>
</dbReference>
<comment type="caution">
    <text evidence="1">The sequence shown here is derived from an EMBL/GenBank/DDBJ whole genome shotgun (WGS) entry which is preliminary data.</text>
</comment>
<dbReference type="InterPro" id="IPR052022">
    <property type="entry name" value="26kDa_periplasmic_antigen"/>
</dbReference>
<reference evidence="1 2" key="1">
    <citation type="submission" date="2020-12" db="EMBL/GenBank/DDBJ databases">
        <title>Draft genome sequence of furan degrading bacterial strain FUR100.</title>
        <authorList>
            <person name="Woiski C."/>
        </authorList>
    </citation>
    <scope>NUCLEOTIDE SEQUENCE [LARGE SCALE GENOMIC DNA]</scope>
    <source>
        <strain evidence="1 2">FUR100</strain>
    </source>
</reference>
<dbReference type="GO" id="GO:0006974">
    <property type="term" value="P:DNA damage response"/>
    <property type="evidence" value="ECO:0007669"/>
    <property type="project" value="TreeGrafter"/>
</dbReference>
<dbReference type="PANTHER" id="PTHR34387:SF1">
    <property type="entry name" value="PERIPLASMIC IMMUNOGENIC PROTEIN"/>
    <property type="match status" value="1"/>
</dbReference>
<gene>
    <name evidence="1" type="ORF">I3517_35275</name>
</gene>
<dbReference type="Proteomes" id="UP000627573">
    <property type="component" value="Unassembled WGS sequence"/>
</dbReference>
<dbReference type="EMBL" id="JAECSB010000103">
    <property type="protein sequence ID" value="MBH5147872.1"/>
    <property type="molecule type" value="Genomic_DNA"/>
</dbReference>
<dbReference type="Gene3D" id="3.30.110.170">
    <property type="entry name" value="Protein of unknown function (DUF541), domain 1"/>
    <property type="match status" value="1"/>
</dbReference>
<evidence type="ECO:0000313" key="2">
    <source>
        <dbReference type="Proteomes" id="UP000627573"/>
    </source>
</evidence>
<protein>
    <submittedName>
        <fullName evidence="1">SIMPL domain-containing protein</fullName>
    </submittedName>
</protein>
<name>A0A8I1DBA2_RHOER</name>
<dbReference type="Pfam" id="PF04402">
    <property type="entry name" value="SIMPL"/>
    <property type="match status" value="1"/>
</dbReference>
<organism evidence="1 2">
    <name type="scientific">Rhodococcus erythropolis</name>
    <name type="common">Arthrobacter picolinophilus</name>
    <dbReference type="NCBI Taxonomy" id="1833"/>
    <lineage>
        <taxon>Bacteria</taxon>
        <taxon>Bacillati</taxon>
        <taxon>Actinomycetota</taxon>
        <taxon>Actinomycetes</taxon>
        <taxon>Mycobacteriales</taxon>
        <taxon>Nocardiaceae</taxon>
        <taxon>Rhodococcus</taxon>
        <taxon>Rhodococcus erythropolis group</taxon>
    </lineage>
</organism>
<dbReference type="Gene3D" id="3.30.70.2970">
    <property type="entry name" value="Protein of unknown function (DUF541), domain 2"/>
    <property type="match status" value="1"/>
</dbReference>
<dbReference type="AlphaFoldDB" id="A0A8I1DBA2"/>
<keyword evidence="2" id="KW-1185">Reference proteome</keyword>
<dbReference type="PANTHER" id="PTHR34387">
    <property type="entry name" value="SLR1258 PROTEIN"/>
    <property type="match status" value="1"/>
</dbReference>